<name>A0A346XYH9_9ACTN</name>
<dbReference type="GO" id="GO:0003677">
    <property type="term" value="F:DNA binding"/>
    <property type="evidence" value="ECO:0007669"/>
    <property type="project" value="UniProtKB-KW"/>
</dbReference>
<dbReference type="RefSeq" id="WP_114591790.1">
    <property type="nucleotide sequence ID" value="NZ_CAXIBR010000150.1"/>
</dbReference>
<reference evidence="5 6" key="1">
    <citation type="submission" date="2018-09" db="EMBL/GenBank/DDBJ databases">
        <title>Complete genome sequence of Euzebya sp. DY32-46 isolated from seawater of Pacific Ocean.</title>
        <authorList>
            <person name="Xu L."/>
            <person name="Wu Y.-H."/>
            <person name="Xu X.-W."/>
        </authorList>
    </citation>
    <scope>NUCLEOTIDE SEQUENCE [LARGE SCALE GENOMIC DNA]</scope>
    <source>
        <strain evidence="5 6">DY32-46</strain>
    </source>
</reference>
<keyword evidence="2" id="KW-0238">DNA-binding</keyword>
<organism evidence="5 6">
    <name type="scientific">Euzebya pacifica</name>
    <dbReference type="NCBI Taxonomy" id="1608957"/>
    <lineage>
        <taxon>Bacteria</taxon>
        <taxon>Bacillati</taxon>
        <taxon>Actinomycetota</taxon>
        <taxon>Nitriliruptoria</taxon>
        <taxon>Euzebyales</taxon>
    </lineage>
</organism>
<dbReference type="Gene3D" id="1.10.10.10">
    <property type="entry name" value="Winged helix-like DNA-binding domain superfamily/Winged helix DNA-binding domain"/>
    <property type="match status" value="1"/>
</dbReference>
<dbReference type="Pfam" id="PF00392">
    <property type="entry name" value="GntR"/>
    <property type="match status" value="1"/>
</dbReference>
<dbReference type="Proteomes" id="UP000264006">
    <property type="component" value="Chromosome"/>
</dbReference>
<dbReference type="SMART" id="SM00895">
    <property type="entry name" value="FCD"/>
    <property type="match status" value="1"/>
</dbReference>
<dbReference type="SUPFAM" id="SSF46785">
    <property type="entry name" value="Winged helix' DNA-binding domain"/>
    <property type="match status" value="1"/>
</dbReference>
<dbReference type="OrthoDB" id="8663149at2"/>
<dbReference type="KEGG" id="euz:DVS28_a2596"/>
<proteinExistence type="predicted"/>
<dbReference type="SMART" id="SM00345">
    <property type="entry name" value="HTH_GNTR"/>
    <property type="match status" value="1"/>
</dbReference>
<dbReference type="CDD" id="cd07377">
    <property type="entry name" value="WHTH_GntR"/>
    <property type="match status" value="1"/>
</dbReference>
<dbReference type="InterPro" id="IPR011711">
    <property type="entry name" value="GntR_C"/>
</dbReference>
<feature type="domain" description="HTH gntR-type" evidence="4">
    <location>
        <begin position="1"/>
        <end position="64"/>
    </location>
</feature>
<evidence type="ECO:0000256" key="3">
    <source>
        <dbReference type="ARBA" id="ARBA00023163"/>
    </source>
</evidence>
<sequence>MDVVDQIRALIVQRVYGPGDRLGEVELADRLGVSRTPVREALQRLAADGLVEIVPRRGARVVELTTDELEHIFELRARVEGMAARRAADSITDDELDHLEALAEQIALFALPGPSQDLDTVYELNARFHEGLAAASRSSTVAATIDGLFHTVAVLRTLSGFDADAVRRSVAHHLEIVAALRARDGAWAESVMRSHLYNARASVLGPRTTTPIPDRSRTTP</sequence>
<dbReference type="Pfam" id="PF07729">
    <property type="entry name" value="FCD"/>
    <property type="match status" value="1"/>
</dbReference>
<keyword evidence="3" id="KW-0804">Transcription</keyword>
<accession>A0A346XYH9</accession>
<dbReference type="AlphaFoldDB" id="A0A346XYH9"/>
<gene>
    <name evidence="5" type="ORF">DVS28_a2596</name>
</gene>
<protein>
    <submittedName>
        <fullName evidence="5">Transcriptional regulator, GntR family</fullName>
    </submittedName>
</protein>
<keyword evidence="6" id="KW-1185">Reference proteome</keyword>
<dbReference type="InterPro" id="IPR008920">
    <property type="entry name" value="TF_FadR/GntR_C"/>
</dbReference>
<dbReference type="PRINTS" id="PR00035">
    <property type="entry name" value="HTHGNTR"/>
</dbReference>
<dbReference type="SUPFAM" id="SSF48008">
    <property type="entry name" value="GntR ligand-binding domain-like"/>
    <property type="match status" value="1"/>
</dbReference>
<dbReference type="PROSITE" id="PS50949">
    <property type="entry name" value="HTH_GNTR"/>
    <property type="match status" value="1"/>
</dbReference>
<dbReference type="Gene3D" id="1.20.120.530">
    <property type="entry name" value="GntR ligand-binding domain-like"/>
    <property type="match status" value="1"/>
</dbReference>
<dbReference type="InterPro" id="IPR036390">
    <property type="entry name" value="WH_DNA-bd_sf"/>
</dbReference>
<dbReference type="InterPro" id="IPR036388">
    <property type="entry name" value="WH-like_DNA-bd_sf"/>
</dbReference>
<evidence type="ECO:0000259" key="4">
    <source>
        <dbReference type="PROSITE" id="PS50949"/>
    </source>
</evidence>
<keyword evidence="1" id="KW-0805">Transcription regulation</keyword>
<evidence type="ECO:0000256" key="2">
    <source>
        <dbReference type="ARBA" id="ARBA00023125"/>
    </source>
</evidence>
<dbReference type="InterPro" id="IPR000524">
    <property type="entry name" value="Tscrpt_reg_HTH_GntR"/>
</dbReference>
<dbReference type="EMBL" id="CP031165">
    <property type="protein sequence ID" value="AXV07276.1"/>
    <property type="molecule type" value="Genomic_DNA"/>
</dbReference>
<evidence type="ECO:0000256" key="1">
    <source>
        <dbReference type="ARBA" id="ARBA00023015"/>
    </source>
</evidence>
<dbReference type="PANTHER" id="PTHR43537:SF49">
    <property type="entry name" value="TRANSCRIPTIONAL REGULATORY PROTEIN"/>
    <property type="match status" value="1"/>
</dbReference>
<dbReference type="GO" id="GO:0003700">
    <property type="term" value="F:DNA-binding transcription factor activity"/>
    <property type="evidence" value="ECO:0007669"/>
    <property type="project" value="InterPro"/>
</dbReference>
<evidence type="ECO:0000313" key="6">
    <source>
        <dbReference type="Proteomes" id="UP000264006"/>
    </source>
</evidence>
<evidence type="ECO:0000313" key="5">
    <source>
        <dbReference type="EMBL" id="AXV07276.1"/>
    </source>
</evidence>
<dbReference type="PANTHER" id="PTHR43537">
    <property type="entry name" value="TRANSCRIPTIONAL REGULATOR, GNTR FAMILY"/>
    <property type="match status" value="1"/>
</dbReference>